<proteinExistence type="predicted"/>
<keyword evidence="3" id="KW-1185">Reference proteome</keyword>
<dbReference type="VEuPathDB" id="FungiDB:PMAA_046330"/>
<evidence type="ECO:0000313" key="3">
    <source>
        <dbReference type="Proteomes" id="UP000001294"/>
    </source>
</evidence>
<organism evidence="2 3">
    <name type="scientific">Talaromyces marneffei (strain ATCC 18224 / CBS 334.59 / QM 7333)</name>
    <name type="common">Penicillium marneffei</name>
    <dbReference type="NCBI Taxonomy" id="441960"/>
    <lineage>
        <taxon>Eukaryota</taxon>
        <taxon>Fungi</taxon>
        <taxon>Dikarya</taxon>
        <taxon>Ascomycota</taxon>
        <taxon>Pezizomycotina</taxon>
        <taxon>Eurotiomycetes</taxon>
        <taxon>Eurotiomycetidae</taxon>
        <taxon>Eurotiales</taxon>
        <taxon>Trichocomaceae</taxon>
        <taxon>Talaromyces</taxon>
        <taxon>Talaromyces sect. Talaromyces</taxon>
    </lineage>
</organism>
<dbReference type="Proteomes" id="UP000001294">
    <property type="component" value="Unassembled WGS sequence"/>
</dbReference>
<feature type="region of interest" description="Disordered" evidence="1">
    <location>
        <begin position="82"/>
        <end position="117"/>
    </location>
</feature>
<feature type="region of interest" description="Disordered" evidence="1">
    <location>
        <begin position="1"/>
        <end position="47"/>
    </location>
</feature>
<gene>
    <name evidence="2" type="ORF">PMAA_046330</name>
</gene>
<protein>
    <submittedName>
        <fullName evidence="2">Uncharacterized protein</fullName>
    </submittedName>
</protein>
<feature type="compositionally biased region" description="Polar residues" evidence="1">
    <location>
        <begin position="86"/>
        <end position="103"/>
    </location>
</feature>
<name>B6QRF7_TALMQ</name>
<evidence type="ECO:0000313" key="2">
    <source>
        <dbReference type="EMBL" id="EEA20814.1"/>
    </source>
</evidence>
<dbReference type="EMBL" id="DS995904">
    <property type="protein sequence ID" value="EEA20814.1"/>
    <property type="molecule type" value="Genomic_DNA"/>
</dbReference>
<dbReference type="PhylomeDB" id="B6QRF7"/>
<evidence type="ECO:0000256" key="1">
    <source>
        <dbReference type="SAM" id="MobiDB-lite"/>
    </source>
</evidence>
<accession>B6QRF7</accession>
<reference evidence="3" key="1">
    <citation type="journal article" date="2015" name="Genome Announc.">
        <title>Genome sequence of the AIDS-associated pathogen Penicillium marneffei (ATCC18224) and its near taxonomic relative Talaromyces stipitatus (ATCC10500).</title>
        <authorList>
            <person name="Nierman W.C."/>
            <person name="Fedorova-Abrams N.D."/>
            <person name="Andrianopoulos A."/>
        </authorList>
    </citation>
    <scope>NUCLEOTIDE SEQUENCE [LARGE SCALE GENOMIC DNA]</scope>
    <source>
        <strain evidence="3">ATCC 18224 / CBS 334.59 / QM 7333</strain>
    </source>
</reference>
<dbReference type="HOGENOM" id="CLU_098046_0_0_1"/>
<sequence length="249" mass="25948">METPKGAPEAAGVPNSTGDGMGVESQAPEPSLLFPKPSSGWGGSVATEQHLAEALQGSLQEQLAPGNASAGLERSLISGLTGAMRASSNEPIEAASSKQTGSNPHKRAGPILGDEEDQANVPFAIRMYCSELTRRFEERSGEQEKRIRALEGQVQFLVTANGSLEATVRALEAHDISVSSGPDVMVSESPPRPEAGKGLAPVPEGLAPAAKGLVTSLSGCQDPPQYQALRNYQKQAISTPTVPRNIAKS</sequence>
<feature type="region of interest" description="Disordered" evidence="1">
    <location>
        <begin position="180"/>
        <end position="205"/>
    </location>
</feature>
<dbReference type="AlphaFoldDB" id="B6QRF7"/>